<evidence type="ECO:0000313" key="4">
    <source>
        <dbReference type="Proteomes" id="UP000299211"/>
    </source>
</evidence>
<dbReference type="EMBL" id="BJHY01000002">
    <property type="protein sequence ID" value="GDY80227.1"/>
    <property type="molecule type" value="Genomic_DNA"/>
</dbReference>
<dbReference type="EMBL" id="BJHX01000003">
    <property type="protein sequence ID" value="GDY69962.1"/>
    <property type="molecule type" value="Genomic_DNA"/>
</dbReference>
<proteinExistence type="predicted"/>
<dbReference type="Proteomes" id="UP000302139">
    <property type="component" value="Unassembled WGS sequence"/>
</dbReference>
<organism evidence="3 4">
    <name type="scientific">Streptomyces avermitilis</name>
    <dbReference type="NCBI Taxonomy" id="33903"/>
    <lineage>
        <taxon>Bacteria</taxon>
        <taxon>Bacillati</taxon>
        <taxon>Actinomycetota</taxon>
        <taxon>Actinomycetes</taxon>
        <taxon>Kitasatosporales</taxon>
        <taxon>Streptomycetaceae</taxon>
        <taxon>Streptomyces</taxon>
    </lineage>
</organism>
<evidence type="ECO:0000313" key="2">
    <source>
        <dbReference type="EMBL" id="GDY69962.1"/>
    </source>
</evidence>
<comment type="caution">
    <text evidence="3">The sequence shown here is derived from an EMBL/GenBank/DDBJ whole genome shotgun (WGS) entry which is preliminary data.</text>
</comment>
<evidence type="ECO:0000313" key="3">
    <source>
        <dbReference type="EMBL" id="GDY80227.1"/>
    </source>
</evidence>
<name>A0A4D4NAN8_STRAX</name>
<gene>
    <name evidence="2" type="ORF">SAV14893_093550</name>
    <name evidence="3" type="ORF">SAV31267_097120</name>
</gene>
<reference evidence="2 5" key="2">
    <citation type="submission" date="2019-04" db="EMBL/GenBank/DDBJ databases">
        <title>Draft genome sequences of Streptomyces avermitilis NBRC 14893.</title>
        <authorList>
            <person name="Komaki H."/>
            <person name="Tamura T."/>
            <person name="Hosoyama A."/>
        </authorList>
    </citation>
    <scope>NUCLEOTIDE SEQUENCE [LARGE SCALE GENOMIC DNA]</scope>
    <source>
        <strain evidence="2 5">NBRC 14893</strain>
    </source>
</reference>
<feature type="compositionally biased region" description="Pro residues" evidence="1">
    <location>
        <begin position="113"/>
        <end position="123"/>
    </location>
</feature>
<evidence type="ECO:0000313" key="5">
    <source>
        <dbReference type="Proteomes" id="UP000302139"/>
    </source>
</evidence>
<feature type="region of interest" description="Disordered" evidence="1">
    <location>
        <begin position="71"/>
        <end position="143"/>
    </location>
</feature>
<evidence type="ECO:0000256" key="1">
    <source>
        <dbReference type="SAM" id="MobiDB-lite"/>
    </source>
</evidence>
<accession>A0A4D4NAN8</accession>
<protein>
    <submittedName>
        <fullName evidence="3">Uncharacterized protein</fullName>
    </submittedName>
</protein>
<sequence>MFGAGTIASLATDPSTSVVFGPEITEMGGVGARRLTPAGARTVRQASDAAATARAADLLNLYAVLTPTPPLAAAASRHPPPRPADRRSSDGTRIGTHLHGTPAPEPDTSHPPLSTPLPAPARPDPISGFPSCAPPAAPGSAGCSLSVQRDLEDLLVLIPRPRRRTGRPRPSDPVPAVGAACPVAVRGRLPHPSNMQNLCWPE</sequence>
<dbReference type="Proteomes" id="UP000299211">
    <property type="component" value="Unassembled WGS sequence"/>
</dbReference>
<dbReference type="AlphaFoldDB" id="A0A4D4NAN8"/>
<reference evidence="3 4" key="1">
    <citation type="submission" date="2019-04" db="EMBL/GenBank/DDBJ databases">
        <title>Draft genome sequences of Streptomyces avermitilis ATCC 31267.</title>
        <authorList>
            <person name="Komaki H."/>
            <person name="Tamura T."/>
            <person name="Hosoyama A."/>
        </authorList>
    </citation>
    <scope>NUCLEOTIDE SEQUENCE [LARGE SCALE GENOMIC DNA]</scope>
    <source>
        <strain evidence="3 4">ATCC 31267</strain>
    </source>
</reference>